<reference evidence="1 2" key="1">
    <citation type="journal article" date="2018" name="Sci. Rep.">
        <title>Genomic signatures of local adaptation to the degree of environmental predictability in rotifers.</title>
        <authorList>
            <person name="Franch-Gras L."/>
            <person name="Hahn C."/>
            <person name="Garcia-Roger E.M."/>
            <person name="Carmona M.J."/>
            <person name="Serra M."/>
            <person name="Gomez A."/>
        </authorList>
    </citation>
    <scope>NUCLEOTIDE SEQUENCE [LARGE SCALE GENOMIC DNA]</scope>
    <source>
        <strain evidence="1">HYR1</strain>
    </source>
</reference>
<evidence type="ECO:0000313" key="1">
    <source>
        <dbReference type="EMBL" id="RNA00838.1"/>
    </source>
</evidence>
<evidence type="ECO:0000313" key="2">
    <source>
        <dbReference type="Proteomes" id="UP000276133"/>
    </source>
</evidence>
<accession>A0A3M7PQ88</accession>
<name>A0A3M7PQ88_BRAPC</name>
<comment type="caution">
    <text evidence="1">The sequence shown here is derived from an EMBL/GenBank/DDBJ whole genome shotgun (WGS) entry which is preliminary data.</text>
</comment>
<gene>
    <name evidence="1" type="ORF">BpHYR1_053746</name>
</gene>
<dbReference type="Proteomes" id="UP000276133">
    <property type="component" value="Unassembled WGS sequence"/>
</dbReference>
<dbReference type="EMBL" id="REGN01009591">
    <property type="protein sequence ID" value="RNA00838.1"/>
    <property type="molecule type" value="Genomic_DNA"/>
</dbReference>
<keyword evidence="2" id="KW-1185">Reference proteome</keyword>
<protein>
    <submittedName>
        <fullName evidence="1">Uncharacterized protein</fullName>
    </submittedName>
</protein>
<dbReference type="AlphaFoldDB" id="A0A3M7PQ88"/>
<organism evidence="1 2">
    <name type="scientific">Brachionus plicatilis</name>
    <name type="common">Marine rotifer</name>
    <name type="synonym">Brachionus muelleri</name>
    <dbReference type="NCBI Taxonomy" id="10195"/>
    <lineage>
        <taxon>Eukaryota</taxon>
        <taxon>Metazoa</taxon>
        <taxon>Spiralia</taxon>
        <taxon>Gnathifera</taxon>
        <taxon>Rotifera</taxon>
        <taxon>Eurotatoria</taxon>
        <taxon>Monogononta</taxon>
        <taxon>Pseudotrocha</taxon>
        <taxon>Ploima</taxon>
        <taxon>Brachionidae</taxon>
        <taxon>Brachionus</taxon>
    </lineage>
</organism>
<proteinExistence type="predicted"/>
<sequence>MTYILVLFYTYRLMLLINTQKPDIFYTSKDRRCQIDTFYINLQNTRQILGFVKLKGLILSIIVLHPSRICTLYDQI</sequence>